<organism evidence="1 2">
    <name type="scientific">Parascaris univalens</name>
    <name type="common">Nematode worm</name>
    <dbReference type="NCBI Taxonomy" id="6257"/>
    <lineage>
        <taxon>Eukaryota</taxon>
        <taxon>Metazoa</taxon>
        <taxon>Ecdysozoa</taxon>
        <taxon>Nematoda</taxon>
        <taxon>Chromadorea</taxon>
        <taxon>Rhabditida</taxon>
        <taxon>Spirurina</taxon>
        <taxon>Ascaridomorpha</taxon>
        <taxon>Ascaridoidea</taxon>
        <taxon>Ascarididae</taxon>
        <taxon>Parascaris</taxon>
    </lineage>
</organism>
<dbReference type="Proteomes" id="UP000887569">
    <property type="component" value="Unplaced"/>
</dbReference>
<sequence>MRKSCTSMSFCIPLLKPYLNMNYLGITSSKADLKVPFYVLPETRKLYILSPVFYDSFSGVFSHFSLCRIRRTISSTVGKTRVPLCEQTLRRFHL</sequence>
<evidence type="ECO:0000313" key="3">
    <source>
        <dbReference type="WBParaSite" id="PgE042_g006_t02"/>
    </source>
</evidence>
<reference evidence="2 3" key="1">
    <citation type="submission" date="2022-11" db="UniProtKB">
        <authorList>
            <consortium name="WormBaseParasite"/>
        </authorList>
    </citation>
    <scope>IDENTIFICATION</scope>
</reference>
<accession>A0A914ZYI4</accession>
<keyword evidence="1" id="KW-1185">Reference proteome</keyword>
<dbReference type="WBParaSite" id="PgE042_g006_t02">
    <property type="protein sequence ID" value="PgE042_g006_t02"/>
    <property type="gene ID" value="PgE042_g006"/>
</dbReference>
<protein>
    <submittedName>
        <fullName evidence="2 3">Ovule protein</fullName>
    </submittedName>
</protein>
<evidence type="ECO:0000313" key="1">
    <source>
        <dbReference type="Proteomes" id="UP000887569"/>
    </source>
</evidence>
<name>A0A914ZYI4_PARUN</name>
<dbReference type="WBParaSite" id="PgE042_g006_t01">
    <property type="protein sequence ID" value="PgE042_g006_t01"/>
    <property type="gene ID" value="PgE042_g006"/>
</dbReference>
<dbReference type="AlphaFoldDB" id="A0A914ZYI4"/>
<proteinExistence type="predicted"/>
<evidence type="ECO:0000313" key="2">
    <source>
        <dbReference type="WBParaSite" id="PgE042_g006_t01"/>
    </source>
</evidence>